<keyword evidence="2" id="KW-0436">Ligase</keyword>
<dbReference type="InterPro" id="IPR020845">
    <property type="entry name" value="AMP-binding_CS"/>
</dbReference>
<evidence type="ECO:0000256" key="1">
    <source>
        <dbReference type="ARBA" id="ARBA00006432"/>
    </source>
</evidence>
<dbReference type="GO" id="GO:0031956">
    <property type="term" value="F:medium-chain fatty acid-CoA ligase activity"/>
    <property type="evidence" value="ECO:0007669"/>
    <property type="project" value="TreeGrafter"/>
</dbReference>
<evidence type="ECO:0000313" key="8">
    <source>
        <dbReference type="EMBL" id="OUS49700.1"/>
    </source>
</evidence>
<dbReference type="Pfam" id="PF13193">
    <property type="entry name" value="AMP-binding_C"/>
    <property type="match status" value="1"/>
</dbReference>
<feature type="transmembrane region" description="Helical" evidence="4">
    <location>
        <begin position="1026"/>
        <end position="1046"/>
    </location>
</feature>
<feature type="transmembrane region" description="Helical" evidence="4">
    <location>
        <begin position="987"/>
        <end position="1006"/>
    </location>
</feature>
<proteinExistence type="inferred from homology"/>
<feature type="domain" description="AMP-dependent synthetase/ligase" evidence="5">
    <location>
        <begin position="450"/>
        <end position="770"/>
    </location>
</feature>
<evidence type="ECO:0000256" key="4">
    <source>
        <dbReference type="SAM" id="Phobius"/>
    </source>
</evidence>
<dbReference type="SUPFAM" id="SSF56801">
    <property type="entry name" value="Acetyl-CoA synthetase-like"/>
    <property type="match status" value="1"/>
</dbReference>
<dbReference type="InterPro" id="IPR029058">
    <property type="entry name" value="AB_hydrolase_fold"/>
</dbReference>
<dbReference type="InterPro" id="IPR005645">
    <property type="entry name" value="FSH-like_dom"/>
</dbReference>
<feature type="transmembrane region" description="Helical" evidence="4">
    <location>
        <begin position="1292"/>
        <end position="1313"/>
    </location>
</feature>
<dbReference type="SUPFAM" id="SSF53474">
    <property type="entry name" value="alpha/beta-Hydrolases"/>
    <property type="match status" value="1"/>
</dbReference>
<evidence type="ECO:0000259" key="7">
    <source>
        <dbReference type="Pfam" id="PF13193"/>
    </source>
</evidence>
<feature type="transmembrane region" description="Helical" evidence="4">
    <location>
        <begin position="1149"/>
        <end position="1169"/>
    </location>
</feature>
<dbReference type="eggNOG" id="KOG1176">
    <property type="taxonomic scope" value="Eukaryota"/>
</dbReference>
<feature type="non-terminal residue" evidence="8">
    <location>
        <position position="1"/>
    </location>
</feature>
<dbReference type="PANTHER" id="PTHR43201">
    <property type="entry name" value="ACYL-COA SYNTHETASE"/>
    <property type="match status" value="1"/>
</dbReference>
<keyword evidence="4" id="KW-0472">Membrane</keyword>
<dbReference type="Gene3D" id="3.30.300.30">
    <property type="match status" value="1"/>
</dbReference>
<dbReference type="InterPro" id="IPR042099">
    <property type="entry name" value="ANL_N_sf"/>
</dbReference>
<comment type="similarity">
    <text evidence="1">Belongs to the ATP-dependent AMP-binding enzyme family.</text>
</comment>
<feature type="transmembrane region" description="Helical" evidence="4">
    <location>
        <begin position="1325"/>
        <end position="1345"/>
    </location>
</feature>
<feature type="transmembrane region" description="Helical" evidence="4">
    <location>
        <begin position="1110"/>
        <end position="1128"/>
    </location>
</feature>
<accession>A0A1Y5IJF0</accession>
<dbReference type="Gene3D" id="3.40.50.12780">
    <property type="entry name" value="N-terminal domain of ligase-like"/>
    <property type="match status" value="1"/>
</dbReference>
<feature type="region of interest" description="Disordered" evidence="3">
    <location>
        <begin position="1"/>
        <end position="45"/>
    </location>
</feature>
<dbReference type="InterPro" id="IPR025110">
    <property type="entry name" value="AMP-bd_C"/>
</dbReference>
<dbReference type="EMBL" id="KZ155771">
    <property type="protein sequence ID" value="OUS49700.1"/>
    <property type="molecule type" value="Genomic_DNA"/>
</dbReference>
<keyword evidence="4" id="KW-0812">Transmembrane</keyword>
<feature type="domain" description="AMP-binding enzyme C-terminal" evidence="7">
    <location>
        <begin position="825"/>
        <end position="908"/>
    </location>
</feature>
<dbReference type="Pfam" id="PF03959">
    <property type="entry name" value="FSH1"/>
    <property type="match status" value="1"/>
</dbReference>
<dbReference type="Proteomes" id="UP000195557">
    <property type="component" value="Unassembled WGS sequence"/>
</dbReference>
<feature type="domain" description="Serine hydrolase" evidence="6">
    <location>
        <begin position="70"/>
        <end position="281"/>
    </location>
</feature>
<feature type="transmembrane region" description="Helical" evidence="4">
    <location>
        <begin position="1383"/>
        <end position="1402"/>
    </location>
</feature>
<feature type="compositionally biased region" description="Low complexity" evidence="3">
    <location>
        <begin position="24"/>
        <end position="35"/>
    </location>
</feature>
<sequence>MRDADASSPGAVADAPASSRERLASLSRQRSSLQRTMDGTMRRSRSVLKRAVSRVRSELRAQGSVAGSERTRALVLHGWRSNARVSQIHCNRLRAARRFDKAHCVCGTEEAPEAAMEAMEYLIDGPWYSWVDDAHGSLSQSEDERAEKLLLALRAVVRFVREHGPYDCAIGFSQGGAIVSLLSNPDVLRALGIEDGFLWRTSVVCCGASASLFDLAFKVLGVRTTDLSKSPIPSLHIYGFQDDFKPEGERLMQTFESRDGSGALSRHCLYFDGGHDVPASLESDVGFHDEFDAWYESATQSQLPIHNTSGEDSDVMYAPALDYISHKLEKPSTPNEDVDLERGDGARGTAAKTTTFATADALIRGNYTKSTPNPSGNELLYALDKGSLIHCNVLRNASRLTILDFLAKAPEDAVLLRSMDGASMSYGSVIEFIISGPGDVRKVGADANTIFAYNVPPGPVGALAFLAITSQCTAVPLDPGIAENEAYEALTSCHVSLLTLFRDTNTEVIEKAASRAGIPIKWYVITENDTGCAGYYSPESPESPVSNSIIAPSEGTGLLLRTSGTTSKSKVVPLVIGALTSNGATLAASLELKPSDVCINVMPLFHIGGLSASILATIAAHGSVICCPKFDAQVFYDVVTSSSGIRPTWYSAIPTIHLAVLQYGKAVSQGVCPSHCLRFIRSGAAALSHADAEKLNEFWGVPIVPTYSMSEQMPISGKGMHMMLRDRQDTVGQSLCCSVALVEDGHCRVTQPFGQQGELTVNGDNVMSEYRDAFEANNKTYFYIGEKRYLRTGDIAKIDGDGFIYLTGRSKELIKRGGEQVSPLKVEAVLVQHSYVRVAVVFSVPSPLWGEEVGAAIVLNDSFDGTHEAALKSIKHMVSQSKELSRFEIPVYWKIVADEDLPKTSTKKYKRAGLAAILDVTKAAQARVCDLKPAKNVVTTSTGLTGLRYCMAVGVMFNHFGGVWQGEDERNPLAYGPYWWSAKATTFYFPATTFFVLGGFTLSAALSGKEVKRGTWLSFYNSRFQTLVPLYLFSVLCGLINMLVVCRPDTYSGKFSWQPHEDTYTLASGGRAQCYSGPVEMPYGAWFAMTTVVFSIGLQTWFPLWLLSSWFMYYTWFNGVYYFIILVFPYMQNALARVKGDVKAVTKWFIFYTIGIWITAGILGVYFAFPPWEEYEDLHRAKSWEKNAQNIYALSTMMFPPYWVPCVGAGMASYFWFDAVRPGQSHRRALYGRLADILTLAFIAYHLAHFLDINWPYPTNVAGKMWEVTADEHHNWSTGIKRYVWSVMTTRLYSPLIAAWVALLATPGGSITTRILENQTLTKTLAPKSYGCFLFHQLVCQWYWWATRSGNNVHASDVGNKYHWSWWAYPKEYYWFSPQPLPVAWYEFFFIVGLVTLFSGLVDKYLNSPLTVLWIRFIDFFQNIIWPGSVKTARRDTEALTPEQSVLNAVVALTGVDEKVSMEDSFDEIGLVSVGLPILVGLINASEQAAVISAPDIANCANLKEVVQVVARKRNLAQNSAGVGTNGANV</sequence>
<dbReference type="InterPro" id="IPR000873">
    <property type="entry name" value="AMP-dep_synth/lig_dom"/>
</dbReference>
<feature type="transmembrane region" description="Helical" evidence="4">
    <location>
        <begin position="1189"/>
        <end position="1217"/>
    </location>
</feature>
<dbReference type="Pfam" id="PF00501">
    <property type="entry name" value="AMP-binding"/>
    <property type="match status" value="1"/>
</dbReference>
<dbReference type="InterPro" id="IPR045851">
    <property type="entry name" value="AMP-bd_C_sf"/>
</dbReference>
<evidence type="ECO:0000259" key="5">
    <source>
        <dbReference type="Pfam" id="PF00501"/>
    </source>
</evidence>
<name>A0A1Y5IJF0_OSTTA</name>
<evidence type="ECO:0000259" key="6">
    <source>
        <dbReference type="Pfam" id="PF03959"/>
    </source>
</evidence>
<reference evidence="8" key="1">
    <citation type="submission" date="2017-04" db="EMBL/GenBank/DDBJ databases">
        <title>Population genomics of picophytoplankton unveils novel chromosome hypervariability.</title>
        <authorList>
            <consortium name="DOE Joint Genome Institute"/>
            <person name="Blanc-Mathieu R."/>
            <person name="Krasovec M."/>
            <person name="Hebrard M."/>
            <person name="Yau S."/>
            <person name="Desgranges E."/>
            <person name="Martin J."/>
            <person name="Schackwitz W."/>
            <person name="Kuo A."/>
            <person name="Salin G."/>
            <person name="Donnadieu C."/>
            <person name="Desdevises Y."/>
            <person name="Sanchez-Ferandin S."/>
            <person name="Moreau H."/>
            <person name="Rivals E."/>
            <person name="Grigoriev I.V."/>
            <person name="Grimsley N."/>
            <person name="Eyre-Walker A."/>
            <person name="Piganeau G."/>
        </authorList>
    </citation>
    <scope>NUCLEOTIDE SEQUENCE [LARGE SCALE GENOMIC DNA]</scope>
    <source>
        <strain evidence="8">RCC 1115</strain>
    </source>
</reference>
<keyword evidence="4" id="KW-1133">Transmembrane helix</keyword>
<evidence type="ECO:0000256" key="2">
    <source>
        <dbReference type="ARBA" id="ARBA00022598"/>
    </source>
</evidence>
<dbReference type="Gene3D" id="3.40.50.1820">
    <property type="entry name" value="alpha/beta hydrolase"/>
    <property type="match status" value="1"/>
</dbReference>
<dbReference type="PANTHER" id="PTHR43201:SF5">
    <property type="entry name" value="MEDIUM-CHAIN ACYL-COA LIGASE ACSF2, MITOCHONDRIAL"/>
    <property type="match status" value="1"/>
</dbReference>
<evidence type="ECO:0000256" key="3">
    <source>
        <dbReference type="SAM" id="MobiDB-lite"/>
    </source>
</evidence>
<dbReference type="PROSITE" id="PS00455">
    <property type="entry name" value="AMP_BINDING"/>
    <property type="match status" value="1"/>
</dbReference>
<dbReference type="GO" id="GO:0006631">
    <property type="term" value="P:fatty acid metabolic process"/>
    <property type="evidence" value="ECO:0007669"/>
    <property type="project" value="TreeGrafter"/>
</dbReference>
<protein>
    <submittedName>
        <fullName evidence="8">Acyl-CoA synthetase</fullName>
    </submittedName>
</protein>
<feature type="transmembrane region" description="Helical" evidence="4">
    <location>
        <begin position="1229"/>
        <end position="1248"/>
    </location>
</feature>
<gene>
    <name evidence="8" type="ORF">BE221DRAFT_189037</name>
</gene>
<organism evidence="8">
    <name type="scientific">Ostreococcus tauri</name>
    <name type="common">Marine green alga</name>
    <dbReference type="NCBI Taxonomy" id="70448"/>
    <lineage>
        <taxon>Eukaryota</taxon>
        <taxon>Viridiplantae</taxon>
        <taxon>Chlorophyta</taxon>
        <taxon>Mamiellophyceae</taxon>
        <taxon>Mamiellales</taxon>
        <taxon>Bathycoccaceae</taxon>
        <taxon>Ostreococcus</taxon>
    </lineage>
</organism>